<accession>B8II87</accession>
<evidence type="ECO:0000313" key="3">
    <source>
        <dbReference type="Proteomes" id="UP000008207"/>
    </source>
</evidence>
<keyword evidence="3" id="KW-1185">Reference proteome</keyword>
<evidence type="ECO:0000313" key="2">
    <source>
        <dbReference type="EMBL" id="ACL57956.1"/>
    </source>
</evidence>
<dbReference type="HOGENOM" id="CLU_163135_4_0_5"/>
<gene>
    <name evidence="2" type="ordered locus">Mnod_3013</name>
</gene>
<protein>
    <recommendedName>
        <fullName evidence="1">DUF6894 domain-containing protein</fullName>
    </recommendedName>
</protein>
<name>B8II87_METNO</name>
<organism evidence="2 3">
    <name type="scientific">Methylobacterium nodulans (strain LMG 21967 / CNCM I-2342 / ORS 2060)</name>
    <dbReference type="NCBI Taxonomy" id="460265"/>
    <lineage>
        <taxon>Bacteria</taxon>
        <taxon>Pseudomonadati</taxon>
        <taxon>Pseudomonadota</taxon>
        <taxon>Alphaproteobacteria</taxon>
        <taxon>Hyphomicrobiales</taxon>
        <taxon>Methylobacteriaceae</taxon>
        <taxon>Methylobacterium</taxon>
    </lineage>
</organism>
<sequence>MPRYFFDVHHGMLSRDHEGSECANPEAVRQQAILSLAEIAKELIPRGGDHQAFLVLVRDEKDSIVYIASLNYNGTWFDKSTTDRR</sequence>
<proteinExistence type="predicted"/>
<dbReference type="eggNOG" id="ENOG5033CME">
    <property type="taxonomic scope" value="Bacteria"/>
</dbReference>
<dbReference type="AlphaFoldDB" id="B8II87"/>
<dbReference type="EMBL" id="CP001349">
    <property type="protein sequence ID" value="ACL57956.1"/>
    <property type="molecule type" value="Genomic_DNA"/>
</dbReference>
<reference evidence="2 3" key="1">
    <citation type="submission" date="2009-01" db="EMBL/GenBank/DDBJ databases">
        <title>Complete sequence of chromosome of Methylobacterium nodulans ORS 2060.</title>
        <authorList>
            <consortium name="US DOE Joint Genome Institute"/>
            <person name="Lucas S."/>
            <person name="Copeland A."/>
            <person name="Lapidus A."/>
            <person name="Glavina del Rio T."/>
            <person name="Dalin E."/>
            <person name="Tice H."/>
            <person name="Bruce D."/>
            <person name="Goodwin L."/>
            <person name="Pitluck S."/>
            <person name="Sims D."/>
            <person name="Brettin T."/>
            <person name="Detter J.C."/>
            <person name="Han C."/>
            <person name="Larimer F."/>
            <person name="Land M."/>
            <person name="Hauser L."/>
            <person name="Kyrpides N."/>
            <person name="Ivanova N."/>
            <person name="Marx C.J."/>
            <person name="Richardson P."/>
        </authorList>
    </citation>
    <scope>NUCLEOTIDE SEQUENCE [LARGE SCALE GENOMIC DNA]</scope>
    <source>
        <strain evidence="3">LMG 21967 / CNCM I-2342 / ORS 2060</strain>
    </source>
</reference>
<feature type="domain" description="DUF6894" evidence="1">
    <location>
        <begin position="3"/>
        <end position="70"/>
    </location>
</feature>
<dbReference type="InterPro" id="IPR054189">
    <property type="entry name" value="DUF6894"/>
</dbReference>
<dbReference type="KEGG" id="mno:Mnod_3013"/>
<dbReference type="Pfam" id="PF21834">
    <property type="entry name" value="DUF6894"/>
    <property type="match status" value="1"/>
</dbReference>
<dbReference type="OrthoDB" id="8242967at2"/>
<dbReference type="Proteomes" id="UP000008207">
    <property type="component" value="Chromosome"/>
</dbReference>
<dbReference type="RefSeq" id="WP_015929628.1">
    <property type="nucleotide sequence ID" value="NC_011894.1"/>
</dbReference>
<evidence type="ECO:0000259" key="1">
    <source>
        <dbReference type="Pfam" id="PF21834"/>
    </source>
</evidence>